<dbReference type="PANTHER" id="PTHR43829:SF9">
    <property type="entry name" value="AQUAPORIN-9"/>
    <property type="match status" value="1"/>
</dbReference>
<dbReference type="Pfam" id="PF00230">
    <property type="entry name" value="MIP"/>
    <property type="match status" value="1"/>
</dbReference>
<evidence type="ECO:0000256" key="1">
    <source>
        <dbReference type="ARBA" id="ARBA00004141"/>
    </source>
</evidence>
<feature type="transmembrane region" description="Helical" evidence="8">
    <location>
        <begin position="38"/>
        <end position="56"/>
    </location>
</feature>
<dbReference type="InterPro" id="IPR023271">
    <property type="entry name" value="Aquaporin-like"/>
</dbReference>
<dbReference type="InterPro" id="IPR000425">
    <property type="entry name" value="MIP"/>
</dbReference>
<keyword evidence="3 7" id="KW-0813">Transport</keyword>
<keyword evidence="10" id="KW-1185">Reference proteome</keyword>
<dbReference type="EMBL" id="CP021416">
    <property type="protein sequence ID" value="ARU48016.1"/>
    <property type="molecule type" value="Genomic_DNA"/>
</dbReference>
<evidence type="ECO:0000313" key="10">
    <source>
        <dbReference type="Proteomes" id="UP000196005"/>
    </source>
</evidence>
<feature type="transmembrane region" description="Helical" evidence="8">
    <location>
        <begin position="85"/>
        <end position="105"/>
    </location>
</feature>
<reference evidence="10" key="1">
    <citation type="submission" date="2017-05" db="EMBL/GenBank/DDBJ databases">
        <title>Dechlorination kinetics govern the competition between two new strains of the genus Sulfurospirillum.</title>
        <authorList>
            <person name="Buttet G.F."/>
            <person name="Murray A.M."/>
            <person name="Goris T."/>
            <person name="Burion M."/>
            <person name="Lin B."/>
            <person name="Rolle M."/>
            <person name="Maillard J."/>
        </authorList>
    </citation>
    <scope>NUCLEOTIDE SEQUENCE [LARGE SCALE GENOMIC DNA]</scope>
    <source>
        <strain evidence="10">SL2-1</strain>
    </source>
</reference>
<dbReference type="CDD" id="cd00333">
    <property type="entry name" value="MIP"/>
    <property type="match status" value="1"/>
</dbReference>
<dbReference type="PANTHER" id="PTHR43829">
    <property type="entry name" value="AQUAPORIN OR AQUAGLYCEROPORIN RELATED"/>
    <property type="match status" value="1"/>
</dbReference>
<dbReference type="InterPro" id="IPR050363">
    <property type="entry name" value="MIP/Aquaporin"/>
</dbReference>
<evidence type="ECO:0000256" key="6">
    <source>
        <dbReference type="ARBA" id="ARBA00023136"/>
    </source>
</evidence>
<proteinExistence type="inferred from homology"/>
<name>A0A1Y0HKB5_9BACT</name>
<dbReference type="PRINTS" id="PR00783">
    <property type="entry name" value="MINTRINSICP"/>
</dbReference>
<dbReference type="NCBIfam" id="TIGR00861">
    <property type="entry name" value="MIP"/>
    <property type="match status" value="1"/>
</dbReference>
<evidence type="ECO:0000256" key="7">
    <source>
        <dbReference type="RuleBase" id="RU000477"/>
    </source>
</evidence>
<feature type="transmembrane region" description="Helical" evidence="8">
    <location>
        <begin position="235"/>
        <end position="257"/>
    </location>
</feature>
<organism evidence="9 10">
    <name type="scientific">Sulfurospirillum diekertiae</name>
    <dbReference type="NCBI Taxonomy" id="1854492"/>
    <lineage>
        <taxon>Bacteria</taxon>
        <taxon>Pseudomonadati</taxon>
        <taxon>Campylobacterota</taxon>
        <taxon>Epsilonproteobacteria</taxon>
        <taxon>Campylobacterales</taxon>
        <taxon>Sulfurospirillaceae</taxon>
        <taxon>Sulfurospirillum</taxon>
    </lineage>
</organism>
<dbReference type="PROSITE" id="PS00221">
    <property type="entry name" value="MIP"/>
    <property type="match status" value="1"/>
</dbReference>
<dbReference type="GO" id="GO:0005886">
    <property type="term" value="C:plasma membrane"/>
    <property type="evidence" value="ECO:0007669"/>
    <property type="project" value="TreeGrafter"/>
</dbReference>
<dbReference type="Proteomes" id="UP000196005">
    <property type="component" value="Chromosome"/>
</dbReference>
<dbReference type="GO" id="GO:0015250">
    <property type="term" value="F:water channel activity"/>
    <property type="evidence" value="ECO:0007669"/>
    <property type="project" value="TreeGrafter"/>
</dbReference>
<dbReference type="PROSITE" id="PS51257">
    <property type="entry name" value="PROKAR_LIPOPROTEIN"/>
    <property type="match status" value="1"/>
</dbReference>
<evidence type="ECO:0000256" key="8">
    <source>
        <dbReference type="SAM" id="Phobius"/>
    </source>
</evidence>
<keyword evidence="4 7" id="KW-0812">Transmembrane</keyword>
<accession>A0A1Y0HKB5</accession>
<evidence type="ECO:0000256" key="3">
    <source>
        <dbReference type="ARBA" id="ARBA00022448"/>
    </source>
</evidence>
<keyword evidence="5 8" id="KW-1133">Transmembrane helix</keyword>
<feature type="transmembrane region" description="Helical" evidence="8">
    <location>
        <begin position="12"/>
        <end position="32"/>
    </location>
</feature>
<dbReference type="RefSeq" id="WP_202819583.1">
    <property type="nucleotide sequence ID" value="NZ_CP021416.1"/>
</dbReference>
<evidence type="ECO:0000313" key="9">
    <source>
        <dbReference type="EMBL" id="ARU48016.1"/>
    </source>
</evidence>
<dbReference type="Gene3D" id="1.20.1080.10">
    <property type="entry name" value="Glycerol uptake facilitator protein"/>
    <property type="match status" value="1"/>
</dbReference>
<comment type="similarity">
    <text evidence="2 7">Belongs to the MIP/aquaporin (TC 1.A.8) family.</text>
</comment>
<dbReference type="GO" id="GO:0015254">
    <property type="term" value="F:glycerol channel activity"/>
    <property type="evidence" value="ECO:0007669"/>
    <property type="project" value="TreeGrafter"/>
</dbReference>
<protein>
    <submittedName>
        <fullName evidence="9">Propanediol diffusion facilitator</fullName>
    </submittedName>
</protein>
<comment type="subcellular location">
    <subcellularLocation>
        <location evidence="1">Membrane</location>
        <topology evidence="1">Multi-pass membrane protein</topology>
    </subcellularLocation>
</comment>
<sequence length="271" mass="29725">MLKYKREFIGEFLGTFMMVMFGCGSVAVSVLFNAHQGLFQIATIWGMGVSLAIYAARHLSCAHLNPAVTLAMVTSQRMTIKKMPVYLIGQFLGAFSAGMMVYALFNPSIVAFENAHHMVRGTQESIAIAKMFGEYYQLPNSTAIVSMPLAMIAEGFGTFCLVLIIFCLTESCNLGRPDDNIAPILIGLAVTSIICLIAPLTQAGLNPARDFSPRMVAWIFGWKQASFPDQVGGFFWVYILAPLLGGMSAGFLFTHLIEPLMRNKCEKCDCQ</sequence>
<evidence type="ECO:0000256" key="5">
    <source>
        <dbReference type="ARBA" id="ARBA00022989"/>
    </source>
</evidence>
<evidence type="ECO:0000256" key="4">
    <source>
        <dbReference type="ARBA" id="ARBA00022692"/>
    </source>
</evidence>
<dbReference type="KEGG" id="suls:Sdiek1_0849"/>
<dbReference type="AlphaFoldDB" id="A0A1Y0HKB5"/>
<evidence type="ECO:0000256" key="2">
    <source>
        <dbReference type="ARBA" id="ARBA00006175"/>
    </source>
</evidence>
<gene>
    <name evidence="9" type="ORF">Sdiek1_0849</name>
</gene>
<dbReference type="SUPFAM" id="SSF81338">
    <property type="entry name" value="Aquaporin-like"/>
    <property type="match status" value="1"/>
</dbReference>
<feature type="transmembrane region" description="Helical" evidence="8">
    <location>
        <begin position="143"/>
        <end position="169"/>
    </location>
</feature>
<keyword evidence="6 8" id="KW-0472">Membrane</keyword>
<feature type="transmembrane region" description="Helical" evidence="8">
    <location>
        <begin position="181"/>
        <end position="205"/>
    </location>
</feature>
<dbReference type="InterPro" id="IPR022357">
    <property type="entry name" value="MIP_CS"/>
</dbReference>